<accession>M6ZDG9</accession>
<organism evidence="1 2">
    <name type="scientific">Leptospira interrogans serovar Pyrogenes str. 200701872</name>
    <dbReference type="NCBI Taxonomy" id="1193029"/>
    <lineage>
        <taxon>Bacteria</taxon>
        <taxon>Pseudomonadati</taxon>
        <taxon>Spirochaetota</taxon>
        <taxon>Spirochaetia</taxon>
        <taxon>Leptospirales</taxon>
        <taxon>Leptospiraceae</taxon>
        <taxon>Leptospira</taxon>
    </lineage>
</organism>
<proteinExistence type="predicted"/>
<sequence length="85" mass="10269">MFQKIIITLSLLLYYNCLYKIQEENFQDLSGIWEVYVSLVSEDLQTNKNLKQKLDRWEPIPIPSNLKDFIKWNSSNEEILLRKQF</sequence>
<reference evidence="1 2" key="1">
    <citation type="submission" date="2013-01" db="EMBL/GenBank/DDBJ databases">
        <authorList>
            <person name="Harkins D.M."/>
            <person name="Durkin A.S."/>
            <person name="Brinkac L.M."/>
            <person name="Haft D.H."/>
            <person name="Selengut J.D."/>
            <person name="Sanka R."/>
            <person name="DePew J."/>
            <person name="Purushe J."/>
            <person name="Picardeau M."/>
            <person name="Werts C."/>
            <person name="Goarant C."/>
            <person name="Vinetz J.M."/>
            <person name="Sutton G.G."/>
            <person name="Nierman W.C."/>
            <person name="Fouts D.E."/>
        </authorList>
    </citation>
    <scope>NUCLEOTIDE SEQUENCE [LARGE SCALE GENOMIC DNA]</scope>
    <source>
        <strain evidence="1 2">200701872</strain>
    </source>
</reference>
<comment type="caution">
    <text evidence="1">The sequence shown here is derived from an EMBL/GenBank/DDBJ whole genome shotgun (WGS) entry which is preliminary data.</text>
</comment>
<evidence type="ECO:0000313" key="2">
    <source>
        <dbReference type="Proteomes" id="UP000012117"/>
    </source>
</evidence>
<evidence type="ECO:0000313" key="1">
    <source>
        <dbReference type="EMBL" id="EMP04513.1"/>
    </source>
</evidence>
<dbReference type="Proteomes" id="UP000012117">
    <property type="component" value="Unassembled WGS sequence"/>
</dbReference>
<feature type="non-terminal residue" evidence="1">
    <location>
        <position position="85"/>
    </location>
</feature>
<dbReference type="EMBL" id="AKWN02000520">
    <property type="protein sequence ID" value="EMP04513.1"/>
    <property type="molecule type" value="Genomic_DNA"/>
</dbReference>
<dbReference type="AlphaFoldDB" id="M6ZDG9"/>
<name>M6ZDG9_LEPIR</name>
<protein>
    <submittedName>
        <fullName evidence="1">Uncharacterized protein</fullName>
    </submittedName>
</protein>
<gene>
    <name evidence="1" type="ORF">LEP1GSC124_0324</name>
</gene>